<protein>
    <submittedName>
        <fullName evidence="2">Uncharacterized protein</fullName>
    </submittedName>
</protein>
<sequence length="158" mass="17468">MLPPTTRARRTTHVGVPCAGCTPAAGRGKRGAARCLCAQQRLLPGHGLVPPPWGGRPAAAAAGRELGTGNWELGRGRAPPRERSGAARPRGGGETYRLTLTRLCRCVRHRTTDIAMRAHTHTHTHIYIHTHTHSQHSGIYIHLRIHRCIYIHMYLCLY</sequence>
<accession>A0A663DP17</accession>
<proteinExistence type="predicted"/>
<feature type="compositionally biased region" description="Low complexity" evidence="1">
    <location>
        <begin position="55"/>
        <end position="64"/>
    </location>
</feature>
<evidence type="ECO:0000313" key="3">
    <source>
        <dbReference type="Proteomes" id="UP000472275"/>
    </source>
</evidence>
<dbReference type="InParanoid" id="A0A663DP17"/>
<reference evidence="2" key="2">
    <citation type="submission" date="2025-09" db="UniProtKB">
        <authorList>
            <consortium name="Ensembl"/>
        </authorList>
    </citation>
    <scope>IDENTIFICATION</scope>
</reference>
<dbReference type="AlphaFoldDB" id="A0A663DP17"/>
<evidence type="ECO:0000256" key="1">
    <source>
        <dbReference type="SAM" id="MobiDB-lite"/>
    </source>
</evidence>
<name>A0A663DP17_AQUCH</name>
<feature type="region of interest" description="Disordered" evidence="1">
    <location>
        <begin position="55"/>
        <end position="93"/>
    </location>
</feature>
<dbReference type="Proteomes" id="UP000472275">
    <property type="component" value="Chromosome 5"/>
</dbReference>
<organism evidence="2 3">
    <name type="scientific">Aquila chrysaetos chrysaetos</name>
    <dbReference type="NCBI Taxonomy" id="223781"/>
    <lineage>
        <taxon>Eukaryota</taxon>
        <taxon>Metazoa</taxon>
        <taxon>Chordata</taxon>
        <taxon>Craniata</taxon>
        <taxon>Vertebrata</taxon>
        <taxon>Euteleostomi</taxon>
        <taxon>Archelosauria</taxon>
        <taxon>Archosauria</taxon>
        <taxon>Dinosauria</taxon>
        <taxon>Saurischia</taxon>
        <taxon>Theropoda</taxon>
        <taxon>Coelurosauria</taxon>
        <taxon>Aves</taxon>
        <taxon>Neognathae</taxon>
        <taxon>Neoaves</taxon>
        <taxon>Telluraves</taxon>
        <taxon>Accipitrimorphae</taxon>
        <taxon>Accipitriformes</taxon>
        <taxon>Accipitridae</taxon>
        <taxon>Accipitrinae</taxon>
        <taxon>Aquila</taxon>
    </lineage>
</organism>
<keyword evidence="3" id="KW-1185">Reference proteome</keyword>
<dbReference type="Ensembl" id="ENSACCT00020001709.1">
    <property type="protein sequence ID" value="ENSACCP00020001657.1"/>
    <property type="gene ID" value="ENSACCG00020001162.1"/>
</dbReference>
<evidence type="ECO:0000313" key="2">
    <source>
        <dbReference type="Ensembl" id="ENSACCP00020001657.1"/>
    </source>
</evidence>
<reference evidence="2" key="1">
    <citation type="submission" date="2025-08" db="UniProtKB">
        <authorList>
            <consortium name="Ensembl"/>
        </authorList>
    </citation>
    <scope>IDENTIFICATION</scope>
</reference>